<evidence type="ECO:0000256" key="6">
    <source>
        <dbReference type="SAM" id="MobiDB-lite"/>
    </source>
</evidence>
<evidence type="ECO:0000256" key="1">
    <source>
        <dbReference type="ARBA" id="ARBA00007265"/>
    </source>
</evidence>
<comment type="similarity">
    <text evidence="1 5">Belongs to the tRNA nucleotidyltransferase/poly(A) polymerase family.</text>
</comment>
<dbReference type="GO" id="GO:0003723">
    <property type="term" value="F:RNA binding"/>
    <property type="evidence" value="ECO:0007669"/>
    <property type="project" value="UniProtKB-KW"/>
</dbReference>
<gene>
    <name evidence="8" type="ORF">TPAR_02386</name>
</gene>
<keyword evidence="3 5" id="KW-0694">RNA-binding</keyword>
<feature type="domain" description="Poly A polymerase head" evidence="7">
    <location>
        <begin position="180"/>
        <end position="325"/>
    </location>
</feature>
<evidence type="ECO:0000313" key="9">
    <source>
        <dbReference type="Proteomes" id="UP000237481"/>
    </source>
</evidence>
<evidence type="ECO:0000256" key="2">
    <source>
        <dbReference type="ARBA" id="ARBA00022679"/>
    </source>
</evidence>
<dbReference type="GO" id="GO:0052929">
    <property type="term" value="F:ATP:3'-cytidine-cytidine-tRNA adenylyltransferase activity"/>
    <property type="evidence" value="ECO:0007669"/>
    <property type="project" value="TreeGrafter"/>
</dbReference>
<dbReference type="STRING" id="94208.A0A2S4L4P9"/>
<comment type="similarity">
    <text evidence="4">Belongs to the TTI2 family.</text>
</comment>
<feature type="compositionally biased region" description="Low complexity" evidence="6">
    <location>
        <begin position="833"/>
        <end position="847"/>
    </location>
</feature>
<dbReference type="GO" id="GO:0001680">
    <property type="term" value="P:tRNA 3'-terminal CCA addition"/>
    <property type="evidence" value="ECO:0007669"/>
    <property type="project" value="UniProtKB-ARBA"/>
</dbReference>
<evidence type="ECO:0000313" key="8">
    <source>
        <dbReference type="EMBL" id="POR37387.1"/>
    </source>
</evidence>
<dbReference type="Gene3D" id="3.30.460.10">
    <property type="entry name" value="Beta Polymerase, domain 2"/>
    <property type="match status" value="1"/>
</dbReference>
<dbReference type="CDD" id="cd05398">
    <property type="entry name" value="NT_ClassII-CCAase"/>
    <property type="match status" value="1"/>
</dbReference>
<dbReference type="OrthoDB" id="445712at2759"/>
<dbReference type="InterPro" id="IPR018870">
    <property type="entry name" value="Tti2"/>
</dbReference>
<dbReference type="Gene3D" id="1.10.3090.10">
    <property type="entry name" value="cca-adding enzyme, domain 2"/>
    <property type="match status" value="1"/>
</dbReference>
<reference evidence="8 9" key="1">
    <citation type="submission" date="2018-01" db="EMBL/GenBank/DDBJ databases">
        <title>Harnessing the power of phylogenomics to disentangle the directionality and signatures of interkingdom host jumping in the parasitic fungal genus Tolypocladium.</title>
        <authorList>
            <person name="Quandt C.A."/>
            <person name="Patterson W."/>
            <person name="Spatafora J.W."/>
        </authorList>
    </citation>
    <scope>NUCLEOTIDE SEQUENCE [LARGE SCALE GENOMIC DNA]</scope>
    <source>
        <strain evidence="8 9">NRBC 100945</strain>
    </source>
</reference>
<name>A0A2S4L4P9_9HYPO</name>
<organism evidence="8 9">
    <name type="scientific">Tolypocladium paradoxum</name>
    <dbReference type="NCBI Taxonomy" id="94208"/>
    <lineage>
        <taxon>Eukaryota</taxon>
        <taxon>Fungi</taxon>
        <taxon>Dikarya</taxon>
        <taxon>Ascomycota</taxon>
        <taxon>Pezizomycotina</taxon>
        <taxon>Sordariomycetes</taxon>
        <taxon>Hypocreomycetidae</taxon>
        <taxon>Hypocreales</taxon>
        <taxon>Ophiocordycipitaceae</taxon>
        <taxon>Tolypocladium</taxon>
    </lineage>
</organism>
<dbReference type="GO" id="GO:0110078">
    <property type="term" value="C:TTT Hsp90 cochaperone complex"/>
    <property type="evidence" value="ECO:0007669"/>
    <property type="project" value="InterPro"/>
</dbReference>
<comment type="caution">
    <text evidence="8">The sequence shown here is derived from an EMBL/GenBank/DDBJ whole genome shotgun (WGS) entry which is preliminary data.</text>
</comment>
<dbReference type="Pfam" id="PF10521">
    <property type="entry name" value="Tti2"/>
    <property type="match status" value="1"/>
</dbReference>
<dbReference type="PANTHER" id="PTHR13734">
    <property type="entry name" value="TRNA-NUCLEOTIDYLTRANSFERASE"/>
    <property type="match status" value="1"/>
</dbReference>
<dbReference type="EMBL" id="PKSG01000252">
    <property type="protein sequence ID" value="POR37387.1"/>
    <property type="molecule type" value="Genomic_DNA"/>
</dbReference>
<evidence type="ECO:0000259" key="7">
    <source>
        <dbReference type="Pfam" id="PF01743"/>
    </source>
</evidence>
<dbReference type="SUPFAM" id="SSF81891">
    <property type="entry name" value="Poly A polymerase C-terminal region-like"/>
    <property type="match status" value="1"/>
</dbReference>
<dbReference type="Proteomes" id="UP000237481">
    <property type="component" value="Unassembled WGS sequence"/>
</dbReference>
<dbReference type="SUPFAM" id="SSF81301">
    <property type="entry name" value="Nucleotidyltransferase"/>
    <property type="match status" value="1"/>
</dbReference>
<keyword evidence="2 5" id="KW-0808">Transferase</keyword>
<dbReference type="GO" id="GO:0052927">
    <property type="term" value="F:CC tRNA cytidylyltransferase activity"/>
    <property type="evidence" value="ECO:0007669"/>
    <property type="project" value="TreeGrafter"/>
</dbReference>
<protein>
    <submittedName>
        <fullName evidence="8">CCA tRNA nucleotidyltransferase, mitochondrial</fullName>
    </submittedName>
</protein>
<feature type="compositionally biased region" description="Basic and acidic residues" evidence="6">
    <location>
        <begin position="1027"/>
        <end position="1036"/>
    </location>
</feature>
<evidence type="ECO:0000256" key="4">
    <source>
        <dbReference type="ARBA" id="ARBA00034736"/>
    </source>
</evidence>
<accession>A0A2S4L4P9</accession>
<dbReference type="InterPro" id="IPR002646">
    <property type="entry name" value="PolA_pol_head_dom"/>
</dbReference>
<dbReference type="InterPro" id="IPR043519">
    <property type="entry name" value="NT_sf"/>
</dbReference>
<feature type="compositionally biased region" description="Low complexity" evidence="6">
    <location>
        <begin position="81"/>
        <end position="91"/>
    </location>
</feature>
<dbReference type="Pfam" id="PF01743">
    <property type="entry name" value="PolyA_pol"/>
    <property type="match status" value="1"/>
</dbReference>
<evidence type="ECO:0000256" key="5">
    <source>
        <dbReference type="RuleBase" id="RU003953"/>
    </source>
</evidence>
<sequence length="1341" mass="147199">MPLLSSAAKGDPERSIRVPPSSLCGAGGCAAAVVTSKRESRFLHYLALHCDAEPKAPGETRAQQFAWLNATDSHRRIAVPPAQRSAAQRSAHAGRQPSPLMLSPLGRLRPRLAMKKRKFYLFLRDGHTHPPTTSASASARAMPPPPIQLNAREQQLRRLLLDVCRSVDAAGDVGEPLVVRWAGGWVRDRLLGIESHDIDVAINAMTGVAFAQRMCGFCASPDAVDRHAIGPDDVGNLHNVARNPEKSKHLETAMVRMFGLDLDFVNLRRETYASDSRNPHMEFGTAEEDALRRDATINALFYNLHTGSVEDFTGGLPDMAARTIRTPLDPLQTFTDDPLRVLRLVRFASRLQFTIDPATEQVMDHPKVLDALRVKISRERVGAELEKMLKADGQDACRPKGSHPRRALELLDRLNLYHAIFTDPAQEAPTGPDTTRWHAAYQCLDHLMQDRRPGSICALLVLSDDAAYLAWNLAAVCPWMVVQDPPDPGRKANAPPPVAVVAREGFKAPNKLTDVMAASHRHRKEIVELKRAVCSKEPFTRERDRLGMAIRRWDAQGGSWVLQVLSALLVDAMEHLEAWPGRESRTTGASGWAERESFFSGWQKFLDHLVELDVYNAPALKRLLDGRSLARSLGVKPGKWTGGALDVCMAWQLRNPHETDPQEAIEESAAALSISAACESNHGASDRLVKLGCDRGYLGQGTQYLPKDAQYTQVHRHNFVHPIQPALASALPPLRRHPPPRLGASSVHHPLLDMRNAAQRATMPEASVPLSRANSDRLQQLGLLARQQLSLDDAAQRLSSAPDERSRHDAVLQLFASLSCQHREPEAAPGPPSSQRHGQLHQQQQLSPAAASTVAQSLVTSVLSLGRVAGTPSHSPVTSSSHGPPTSMRLTHVLQGLTRKPHSLTYPPTHSITHVLPDYTARALTAELALACLELLSTASSAPLDDQALLSIVSYTDVHDPWTTHAASGLAARLAASRLPADRLAAFIVGPLLQAYVRPVFSGSSDKVTSSGRPVQFHGRPGSPRKPGMDDTPRWKQSDPPVTSVFRWAVENAPTSLIADNWPLFLPVLLCLVEDHESHERGKGLALLATFLSKCTLKLLRVTGIGHLFEEAVFPTLLFLPNLTPEQDSANLLRLAYPVLLQLAEADPDPQSHRRRRLLDRLVRDGIMAGYLHASQYATIVEVLMRNMAATVSCLGIFSAKHLQNLLRMIESVMTDPYSIARPSTIVSAGKALDALLSHCWPRIPETEHAGQILRIITVCWLNLGDQEDETAQGAPASDRDCIRKQLLVSSRLFKSVWAGPDLEMQHKLAEALLQEPRIAPLFPEYASPPSTSQCPALARE</sequence>
<evidence type="ECO:0000256" key="3">
    <source>
        <dbReference type="ARBA" id="ARBA00022884"/>
    </source>
</evidence>
<dbReference type="PANTHER" id="PTHR13734:SF5">
    <property type="entry name" value="CCA TRNA NUCLEOTIDYLTRANSFERASE, MITOCHONDRIAL"/>
    <property type="match status" value="1"/>
</dbReference>
<feature type="region of interest" description="Disordered" evidence="6">
    <location>
        <begin position="1007"/>
        <end position="1036"/>
    </location>
</feature>
<proteinExistence type="inferred from homology"/>
<feature type="region of interest" description="Disordered" evidence="6">
    <location>
        <begin position="822"/>
        <end position="851"/>
    </location>
</feature>
<keyword evidence="9" id="KW-1185">Reference proteome</keyword>
<feature type="region of interest" description="Disordered" evidence="6">
    <location>
        <begin position="81"/>
        <end position="104"/>
    </location>
</feature>